<evidence type="ECO:0000256" key="4">
    <source>
        <dbReference type="ARBA" id="ARBA00023136"/>
    </source>
</evidence>
<proteinExistence type="predicted"/>
<evidence type="ECO:0000256" key="5">
    <source>
        <dbReference type="SAM" id="Phobius"/>
    </source>
</evidence>
<keyword evidence="2 5" id="KW-0812">Transmembrane</keyword>
<name>M1L8L0_9PROT</name>
<keyword evidence="4 5" id="KW-0472">Membrane</keyword>
<keyword evidence="3 5" id="KW-1133">Transmembrane helix</keyword>
<evidence type="ECO:0000256" key="3">
    <source>
        <dbReference type="ARBA" id="ARBA00022989"/>
    </source>
</evidence>
<dbReference type="AlphaFoldDB" id="M1L8L0"/>
<evidence type="ECO:0000256" key="2">
    <source>
        <dbReference type="ARBA" id="ARBA00022692"/>
    </source>
</evidence>
<reference evidence="7 8" key="1">
    <citation type="journal article" date="2013" name="Genome Biol. Evol.">
        <title>Genome evolution and phylogenomic analysis of candidatus kinetoplastibacterium, the betaproteobacterial endosymbionts of strigomonas and angomonas.</title>
        <authorList>
            <person name="Alves J.M."/>
            <person name="Serrano M.G."/>
            <person name="Maia da Silva F."/>
            <person name="Voegtly L.J."/>
            <person name="Matveyev A.V."/>
            <person name="Teixeira M.M."/>
            <person name="Camargo E.P."/>
            <person name="Buck G.A."/>
        </authorList>
    </citation>
    <scope>NUCLEOTIDE SEQUENCE [LARGE SCALE GENOMIC DNA]</scope>
    <source>
        <strain evidence="7 8">TCC219</strain>
    </source>
</reference>
<feature type="transmembrane region" description="Helical" evidence="5">
    <location>
        <begin position="38"/>
        <end position="61"/>
    </location>
</feature>
<protein>
    <submittedName>
        <fullName evidence="7">HemY protein</fullName>
    </submittedName>
</protein>
<dbReference type="Proteomes" id="UP000011658">
    <property type="component" value="Chromosome"/>
</dbReference>
<comment type="subcellular location">
    <subcellularLocation>
        <location evidence="1">Membrane</location>
    </subcellularLocation>
</comment>
<evidence type="ECO:0000259" key="6">
    <source>
        <dbReference type="Pfam" id="PF07219"/>
    </source>
</evidence>
<gene>
    <name evidence="7" type="ORF">ST1E_0496</name>
</gene>
<dbReference type="InterPro" id="IPR011990">
    <property type="entry name" value="TPR-like_helical_dom_sf"/>
</dbReference>
<feature type="domain" description="HemY N-terminal" evidence="6">
    <location>
        <begin position="19"/>
        <end position="102"/>
    </location>
</feature>
<dbReference type="Pfam" id="PF07219">
    <property type="entry name" value="HemY_N"/>
    <property type="match status" value="1"/>
</dbReference>
<keyword evidence="8" id="KW-1185">Reference proteome</keyword>
<dbReference type="Gene3D" id="1.25.40.10">
    <property type="entry name" value="Tetratricopeptide repeat domain"/>
    <property type="match status" value="1"/>
</dbReference>
<dbReference type="EMBL" id="CP003806">
    <property type="protein sequence ID" value="AGF48923.1"/>
    <property type="molecule type" value="Genomic_DNA"/>
</dbReference>
<dbReference type="GO" id="GO:0016020">
    <property type="term" value="C:membrane"/>
    <property type="evidence" value="ECO:0007669"/>
    <property type="project" value="UniProtKB-SubCell"/>
</dbReference>
<evidence type="ECO:0000313" key="8">
    <source>
        <dbReference type="Proteomes" id="UP000011658"/>
    </source>
</evidence>
<dbReference type="InterPro" id="IPR010817">
    <property type="entry name" value="HemY_N"/>
</dbReference>
<dbReference type="STRING" id="1208921.ST1E_0496"/>
<evidence type="ECO:0000256" key="1">
    <source>
        <dbReference type="ARBA" id="ARBA00004370"/>
    </source>
</evidence>
<dbReference type="HOGENOM" id="CLU_037501_0_0_4"/>
<dbReference type="KEGG" id="kga:ST1E_0496"/>
<sequence>MFCCVFLLCSSVFGQNDNYVIVVFNSWRLRLSLLSAFFIVIFLNLFLSYTLRLFHYFFNIWPRIISYRKKKLFESNKRSIEQGWMFFLENRFTEASEVFSKLIDSDIDKRSKIIVALSLAKTYFLLGKNDESIEMVRYAEVLSNSNSELLEDILTLKSSILIDMNLPEDAAECLLRLNGIIDIQYSIILQLSLKVEIMLGNHIKVIDTARLLLYDNGIDKDSLYDVINKSGAELLKDLIDKGLQWKQQWRNFSYNERLLPEIALVASRAFVSEGDYSESEKLLELILSKKLNNKLLYEYTKCELSRIPRRLSKIESWIEIYGNDPDLFNALGILCLHSQLWGQADYYFSKSLNIRDDSQIHLLFGIMYKCLDREEESIAQLFKSLNNTDSLFVPEIINNYRSSLNGLANDSNNKEEFEYSNKEINNNNKQVSDDQYFDSDPLPVLFFDDTDDEKINKGLK</sequence>
<organism evidence="7 8">
    <name type="scientific">Candidatus Kinetoplastidibacterium galati TCC219</name>
    <dbReference type="NCBI Taxonomy" id="1208921"/>
    <lineage>
        <taxon>Bacteria</taxon>
        <taxon>Pseudomonadati</taxon>
        <taxon>Pseudomonadota</taxon>
        <taxon>Betaproteobacteria</taxon>
        <taxon>Candidatus Kinetoplastidibacterium</taxon>
    </lineage>
</organism>
<dbReference type="PATRIC" id="fig|1208921.3.peg.201"/>
<evidence type="ECO:0000313" key="7">
    <source>
        <dbReference type="EMBL" id="AGF48923.1"/>
    </source>
</evidence>
<dbReference type="SUPFAM" id="SSF48452">
    <property type="entry name" value="TPR-like"/>
    <property type="match status" value="1"/>
</dbReference>
<dbReference type="eggNOG" id="COG3071">
    <property type="taxonomic scope" value="Bacteria"/>
</dbReference>
<accession>M1L8L0</accession>